<protein>
    <submittedName>
        <fullName evidence="4">Uncharacterized protein</fullName>
    </submittedName>
</protein>
<name>A0A6A6JCF8_WESOR</name>
<feature type="chain" id="PRO_5025420795" evidence="3">
    <location>
        <begin position="24"/>
        <end position="265"/>
    </location>
</feature>
<dbReference type="EMBL" id="ML986506">
    <property type="protein sequence ID" value="KAF2273965.1"/>
    <property type="molecule type" value="Genomic_DNA"/>
</dbReference>
<feature type="transmembrane region" description="Helical" evidence="2">
    <location>
        <begin position="142"/>
        <end position="167"/>
    </location>
</feature>
<dbReference type="RefSeq" id="XP_033651504.1">
    <property type="nucleotide sequence ID" value="XM_033802009.1"/>
</dbReference>
<feature type="region of interest" description="Disordered" evidence="1">
    <location>
        <begin position="99"/>
        <end position="124"/>
    </location>
</feature>
<reference evidence="4" key="1">
    <citation type="journal article" date="2020" name="Stud. Mycol.">
        <title>101 Dothideomycetes genomes: a test case for predicting lifestyles and emergence of pathogens.</title>
        <authorList>
            <person name="Haridas S."/>
            <person name="Albert R."/>
            <person name="Binder M."/>
            <person name="Bloem J."/>
            <person name="Labutti K."/>
            <person name="Salamov A."/>
            <person name="Andreopoulos B."/>
            <person name="Baker S."/>
            <person name="Barry K."/>
            <person name="Bills G."/>
            <person name="Bluhm B."/>
            <person name="Cannon C."/>
            <person name="Castanera R."/>
            <person name="Culley D."/>
            <person name="Daum C."/>
            <person name="Ezra D."/>
            <person name="Gonzalez J."/>
            <person name="Henrissat B."/>
            <person name="Kuo A."/>
            <person name="Liang C."/>
            <person name="Lipzen A."/>
            <person name="Lutzoni F."/>
            <person name="Magnuson J."/>
            <person name="Mondo S."/>
            <person name="Nolan M."/>
            <person name="Ohm R."/>
            <person name="Pangilinan J."/>
            <person name="Park H.-J."/>
            <person name="Ramirez L."/>
            <person name="Alfaro M."/>
            <person name="Sun H."/>
            <person name="Tritt A."/>
            <person name="Yoshinaga Y."/>
            <person name="Zwiers L.-H."/>
            <person name="Turgeon B."/>
            <person name="Goodwin S."/>
            <person name="Spatafora J."/>
            <person name="Crous P."/>
            <person name="Grigoriev I."/>
        </authorList>
    </citation>
    <scope>NUCLEOTIDE SEQUENCE</scope>
    <source>
        <strain evidence="4">CBS 379.55</strain>
    </source>
</reference>
<keyword evidence="2" id="KW-0812">Transmembrane</keyword>
<feature type="compositionally biased region" description="Basic and acidic residues" evidence="1">
    <location>
        <begin position="99"/>
        <end position="108"/>
    </location>
</feature>
<dbReference type="GeneID" id="54555184"/>
<keyword evidence="2" id="KW-1133">Transmembrane helix</keyword>
<organism evidence="4 5">
    <name type="scientific">Westerdykella ornata</name>
    <dbReference type="NCBI Taxonomy" id="318751"/>
    <lineage>
        <taxon>Eukaryota</taxon>
        <taxon>Fungi</taxon>
        <taxon>Dikarya</taxon>
        <taxon>Ascomycota</taxon>
        <taxon>Pezizomycotina</taxon>
        <taxon>Dothideomycetes</taxon>
        <taxon>Pleosporomycetidae</taxon>
        <taxon>Pleosporales</taxon>
        <taxon>Sporormiaceae</taxon>
        <taxon>Westerdykella</taxon>
    </lineage>
</organism>
<evidence type="ECO:0000256" key="2">
    <source>
        <dbReference type="SAM" id="Phobius"/>
    </source>
</evidence>
<evidence type="ECO:0000313" key="4">
    <source>
        <dbReference type="EMBL" id="KAF2273965.1"/>
    </source>
</evidence>
<sequence>MFRGLSLILSLSAASATLSAAAAVRVHTQNDDPIPGSFFRHPTAFHILEFRSPVARTSEVTPPSDVDHNSMLAGLLSIPPASNAVCTRDGECVDEHLSRVDEGEHQETAEATSSDHFNGDDNNNYNNAANETDLRYGAWMDAAAWTLIVYACASLFLLTYLWSIGWLHRIMTVSVPHSFSVYFSFVAICVSPAQLVALSMFPLKPPAIVDRKQPTLRVPGLEEPVPLDGPFPGQRRARVAAPYASSPHAMHAARMNVEMRRWGLV</sequence>
<gene>
    <name evidence="4" type="ORF">EI97DRAFT_479637</name>
</gene>
<keyword evidence="2" id="KW-0472">Membrane</keyword>
<feature type="transmembrane region" description="Helical" evidence="2">
    <location>
        <begin position="179"/>
        <end position="203"/>
    </location>
</feature>
<keyword evidence="5" id="KW-1185">Reference proteome</keyword>
<keyword evidence="3" id="KW-0732">Signal</keyword>
<proteinExistence type="predicted"/>
<evidence type="ECO:0000313" key="5">
    <source>
        <dbReference type="Proteomes" id="UP000800097"/>
    </source>
</evidence>
<accession>A0A6A6JCF8</accession>
<dbReference type="Proteomes" id="UP000800097">
    <property type="component" value="Unassembled WGS sequence"/>
</dbReference>
<evidence type="ECO:0000256" key="3">
    <source>
        <dbReference type="SAM" id="SignalP"/>
    </source>
</evidence>
<evidence type="ECO:0000256" key="1">
    <source>
        <dbReference type="SAM" id="MobiDB-lite"/>
    </source>
</evidence>
<dbReference type="AlphaFoldDB" id="A0A6A6JCF8"/>
<feature type="signal peptide" evidence="3">
    <location>
        <begin position="1"/>
        <end position="23"/>
    </location>
</feature>